<gene>
    <name evidence="2" type="ORF">C2800_11225</name>
    <name evidence="1" type="ORF">NQF69_11310</name>
</gene>
<name>A0A849CS51_PASMD</name>
<dbReference type="AlphaFoldDB" id="A0A849CS51"/>
<evidence type="ECO:0000313" key="3">
    <source>
        <dbReference type="Proteomes" id="UP000540079"/>
    </source>
</evidence>
<protein>
    <submittedName>
        <fullName evidence="2">Phage tail protein</fullName>
    </submittedName>
</protein>
<dbReference type="RefSeq" id="WP_014390749.1">
    <property type="nucleotide sequence ID" value="NZ_AP025519.1"/>
</dbReference>
<dbReference type="Proteomes" id="UP000540079">
    <property type="component" value="Unassembled WGS sequence"/>
</dbReference>
<reference evidence="1" key="2">
    <citation type="submission" date="2022-07" db="EMBL/GenBank/DDBJ databases">
        <title>Sequence of Pasteurella multocoda 17BRD-035.</title>
        <authorList>
            <person name="Roy Chowdhury P."/>
            <person name="Alhamami T."/>
            <person name="Trott D.J."/>
            <person name="Djordvevic S.P."/>
        </authorList>
    </citation>
    <scope>NUCLEOTIDE SEQUENCE</scope>
    <source>
        <strain evidence="1">17BRD-035</strain>
    </source>
</reference>
<organism evidence="2 3">
    <name type="scientific">Pasteurella multocida</name>
    <dbReference type="NCBI Taxonomy" id="747"/>
    <lineage>
        <taxon>Bacteria</taxon>
        <taxon>Pseudomonadati</taxon>
        <taxon>Pseudomonadota</taxon>
        <taxon>Gammaproteobacteria</taxon>
        <taxon>Pasteurellales</taxon>
        <taxon>Pasteurellaceae</taxon>
        <taxon>Pasteurella</taxon>
    </lineage>
</organism>
<dbReference type="EMBL" id="JANIEN010000020">
    <property type="protein sequence ID" value="MDT3453350.1"/>
    <property type="molecule type" value="Genomic_DNA"/>
</dbReference>
<reference evidence="2 3" key="1">
    <citation type="journal article" date="2018" name="Front. Microbiol.">
        <title>Genetic and Phylogenetic Characteristics of Pasteurella multocida Isolates From Different Host Species.</title>
        <authorList>
            <person name="Peng Z."/>
            <person name="Liang W."/>
            <person name="Wang F."/>
            <person name="Xu Z."/>
            <person name="Xie Z."/>
            <person name="Lian Z."/>
            <person name="Hua L."/>
            <person name="Zhou R."/>
            <person name="Chen H."/>
            <person name="Wu B."/>
        </authorList>
    </citation>
    <scope>NUCLEOTIDE SEQUENCE [LARGE SCALE GENOMIC DNA]</scope>
    <source>
        <strain evidence="2 3">HNA06</strain>
    </source>
</reference>
<evidence type="ECO:0000313" key="1">
    <source>
        <dbReference type="EMBL" id="MDT3453350.1"/>
    </source>
</evidence>
<dbReference type="EMBL" id="PPVL01000014">
    <property type="protein sequence ID" value="NNI79978.1"/>
    <property type="molecule type" value="Genomic_DNA"/>
</dbReference>
<accession>A0A849CS51</accession>
<dbReference type="NCBIfam" id="NF047353">
    <property type="entry name" value="tube_lmo2291"/>
    <property type="match status" value="1"/>
</dbReference>
<sequence length="160" mass="17023">MSNPKDFAKFVGRSAVLEYATTVTGSGPAPQESDWKPGGAIRSKSFDLSPNTVTSEADDAGGFPESLVTNSDLSISVEGEFRKKDKEDEIGINALIKLYVNAVKARTQPTVWVRLQFGSVKLVGNMVITALSSEAPTNDLVTFSAEFKVADASSVTITTS</sequence>
<evidence type="ECO:0000313" key="2">
    <source>
        <dbReference type="EMBL" id="NNI79978.1"/>
    </source>
</evidence>
<dbReference type="Proteomes" id="UP001182304">
    <property type="component" value="Unassembled WGS sequence"/>
</dbReference>
<proteinExistence type="predicted"/>
<comment type="caution">
    <text evidence="2">The sequence shown here is derived from an EMBL/GenBank/DDBJ whole genome shotgun (WGS) entry which is preliminary data.</text>
</comment>